<dbReference type="Proteomes" id="UP001198806">
    <property type="component" value="Unassembled WGS sequence"/>
</dbReference>
<dbReference type="Proteomes" id="UP000195950">
    <property type="component" value="Unassembled WGS sequence"/>
</dbReference>
<evidence type="ECO:0000313" key="21">
    <source>
        <dbReference type="Proteomes" id="UP000441609"/>
    </source>
</evidence>
<reference evidence="3" key="8">
    <citation type="submission" date="2023-01" db="EMBL/GenBank/DDBJ databases">
        <title>Human gut microbiome strain richness.</title>
        <authorList>
            <person name="Chen-Liaw A."/>
        </authorList>
    </citation>
    <scope>NUCLEOTIDE SEQUENCE</scope>
    <source>
        <strain evidence="4">D35st1_E5_D35t1_190705</strain>
        <strain evidence="3">RTP21484st1_E5_RTP21484_190118</strain>
    </source>
</reference>
<dbReference type="GeneID" id="93524363"/>
<feature type="transmembrane region" description="Helical" evidence="1">
    <location>
        <begin position="38"/>
        <end position="69"/>
    </location>
</feature>
<dbReference type="EMBL" id="JAJCNI010000025">
    <property type="protein sequence ID" value="MCB6519562.1"/>
    <property type="molecule type" value="Genomic_DNA"/>
</dbReference>
<evidence type="ECO:0000313" key="5">
    <source>
        <dbReference type="EMBL" id="MRY57288.1"/>
    </source>
</evidence>
<evidence type="ECO:0000313" key="17">
    <source>
        <dbReference type="Proteomes" id="UP000284660"/>
    </source>
</evidence>
<evidence type="ECO:0000313" key="25">
    <source>
        <dbReference type="Proteomes" id="UP000471216"/>
    </source>
</evidence>
<dbReference type="Proteomes" id="UP000450599">
    <property type="component" value="Unassembled WGS sequence"/>
</dbReference>
<evidence type="ECO:0000313" key="8">
    <source>
        <dbReference type="EMBL" id="MRZ08104.1"/>
    </source>
</evidence>
<reference evidence="15 18" key="5">
    <citation type="submission" date="2019-07" db="EMBL/GenBank/DDBJ databases">
        <title>Genome sequencing of Parabacteroides distasonis iSURF_7.</title>
        <authorList>
            <person name="Degefu H.N."/>
            <person name="Ruoff K.L."/>
            <person name="Price C.E."/>
            <person name="Valls R.A."/>
            <person name="O'Toole G.A."/>
        </authorList>
    </citation>
    <scope>NUCLEOTIDE SEQUENCE [LARGE SCALE GENOMIC DNA]</scope>
    <source>
        <strain evidence="15 18">CFPLTA003_1B</strain>
    </source>
</reference>
<dbReference type="AlphaFoldDB" id="A0A1Y4INM2"/>
<evidence type="ECO:0000313" key="24">
    <source>
        <dbReference type="Proteomes" id="UP000463337"/>
    </source>
</evidence>
<dbReference type="EMBL" id="JAQMPX010000093">
    <property type="protein sequence ID" value="MDB9139338.1"/>
    <property type="molecule type" value="Genomic_DNA"/>
</dbReference>
<protein>
    <submittedName>
        <fullName evidence="12">DUF4491 domain-containing protein</fullName>
    </submittedName>
    <submittedName>
        <fullName evidence="2">DUF4491 family protein</fullName>
    </submittedName>
</protein>
<organism evidence="12 16">
    <name type="scientific">Parabacteroides distasonis</name>
    <dbReference type="NCBI Taxonomy" id="823"/>
    <lineage>
        <taxon>Bacteria</taxon>
        <taxon>Pseudomonadati</taxon>
        <taxon>Bacteroidota</taxon>
        <taxon>Bacteroidia</taxon>
        <taxon>Bacteroidales</taxon>
        <taxon>Tannerellaceae</taxon>
        <taxon>Parabacteroides</taxon>
    </lineage>
</organism>
<reference evidence="2" key="7">
    <citation type="submission" date="2021-10" db="EMBL/GenBank/DDBJ databases">
        <title>Collection of gut derived symbiotic bacterial strains cultured from healthy donors.</title>
        <authorList>
            <person name="Lin H."/>
            <person name="Littmann E."/>
            <person name="Kohout C."/>
            <person name="Pamer E.G."/>
        </authorList>
    </citation>
    <scope>NUCLEOTIDE SEQUENCE</scope>
    <source>
        <strain evidence="2">DFI.2.94</strain>
    </source>
</reference>
<dbReference type="RefSeq" id="WP_008774116.1">
    <property type="nucleotide sequence ID" value="NZ_AP019729.1"/>
</dbReference>
<evidence type="ECO:0000313" key="7">
    <source>
        <dbReference type="EMBL" id="MRY95029.1"/>
    </source>
</evidence>
<evidence type="ECO:0000313" key="2">
    <source>
        <dbReference type="EMBL" id="MCB6519562.1"/>
    </source>
</evidence>
<dbReference type="OMA" id="FPMNPKR"/>
<dbReference type="Proteomes" id="UP000284660">
    <property type="component" value="Unassembled WGS sequence"/>
</dbReference>
<evidence type="ECO:0000313" key="20">
    <source>
        <dbReference type="Proteomes" id="UP000441358"/>
    </source>
</evidence>
<gene>
    <name evidence="12" type="ORF">B5F32_10010</name>
    <name evidence="14" type="ORF">DW782_11795</name>
    <name evidence="15" type="ORF">FSA05_12830</name>
    <name evidence="8" type="ORF">GKD54_18230</name>
    <name evidence="6" type="ORF">GKD58_18475</name>
    <name evidence="5" type="ORF">GKD59_05045</name>
    <name evidence="9" type="ORF">GKD66_09030</name>
    <name evidence="7" type="ORF">GKD67_17700</name>
    <name evidence="10" type="ORF">GKD68_19795</name>
    <name evidence="11" type="ORF">GKD70_19065</name>
    <name evidence="13" type="ORF">HHO38_09280</name>
    <name evidence="2" type="ORF">LI194_17370</name>
    <name evidence="3" type="ORF">PN599_14720</name>
    <name evidence="4" type="ORF">PN612_12590</name>
</gene>
<dbReference type="EMBL" id="WKMO01000023">
    <property type="protein sequence ID" value="MSB75365.1"/>
    <property type="molecule type" value="Genomic_DNA"/>
</dbReference>
<evidence type="ECO:0000313" key="16">
    <source>
        <dbReference type="Proteomes" id="UP000195950"/>
    </source>
</evidence>
<proteinExistence type="predicted"/>
<dbReference type="Proteomes" id="UP000501982">
    <property type="component" value="Chromosome"/>
</dbReference>
<evidence type="ECO:0000313" key="23">
    <source>
        <dbReference type="Proteomes" id="UP000461276"/>
    </source>
</evidence>
<evidence type="ECO:0000313" key="10">
    <source>
        <dbReference type="EMBL" id="MRZ56942.1"/>
    </source>
</evidence>
<evidence type="ECO:0000313" key="4">
    <source>
        <dbReference type="EMBL" id="MDB9139338.1"/>
    </source>
</evidence>
<name>A0A1Y4INM2_PARDI</name>
<dbReference type="EMBL" id="QSJN01000006">
    <property type="protein sequence ID" value="RHD74532.1"/>
    <property type="molecule type" value="Genomic_DNA"/>
</dbReference>
<evidence type="ECO:0000313" key="13">
    <source>
        <dbReference type="EMBL" id="QJE28517.1"/>
    </source>
</evidence>
<dbReference type="Proteomes" id="UP000463337">
    <property type="component" value="Unassembled WGS sequence"/>
</dbReference>
<reference evidence="14 17" key="3">
    <citation type="submission" date="2018-08" db="EMBL/GenBank/DDBJ databases">
        <title>A genome reference for cultivated species of the human gut microbiota.</title>
        <authorList>
            <person name="Zou Y."/>
            <person name="Xue W."/>
            <person name="Luo G."/>
        </authorList>
    </citation>
    <scope>NUCLEOTIDE SEQUENCE [LARGE SCALE GENOMIC DNA]</scope>
    <source>
        <strain evidence="14 17">AM30-4</strain>
    </source>
</reference>
<sequence>MDMINFDGLLIGIVTFLIIGLFHPVVVKAEYYWGTKCWWIFLVLGILGVIASLFIDSVFVSAICGVFAFSSFWTIKEIFEQEERVQKGWFPRNPKRKYPWDDSEVK</sequence>
<dbReference type="EMBL" id="JAQMPJ010000014">
    <property type="protein sequence ID" value="MDB9006252.1"/>
    <property type="molecule type" value="Genomic_DNA"/>
</dbReference>
<evidence type="ECO:0000313" key="11">
    <source>
        <dbReference type="EMBL" id="MSB75365.1"/>
    </source>
</evidence>
<evidence type="ECO:0000313" key="19">
    <source>
        <dbReference type="Proteomes" id="UP000432516"/>
    </source>
</evidence>
<dbReference type="EMBL" id="VOHW01000007">
    <property type="protein sequence ID" value="TWV61051.1"/>
    <property type="molecule type" value="Genomic_DNA"/>
</dbReference>
<reference evidence="19 20" key="4">
    <citation type="journal article" date="2019" name="Nat. Med.">
        <title>A library of human gut bacterial isolates paired with longitudinal multiomics data enables mechanistic microbiome research.</title>
        <authorList>
            <person name="Poyet M."/>
            <person name="Groussin M."/>
            <person name="Gibbons S.M."/>
            <person name="Avila-Pacheco J."/>
            <person name="Jiang X."/>
            <person name="Kearney S.M."/>
            <person name="Perrotta A.R."/>
            <person name="Berdy B."/>
            <person name="Zhao S."/>
            <person name="Lieberman T.D."/>
            <person name="Swanson P.K."/>
            <person name="Smith M."/>
            <person name="Roesemann S."/>
            <person name="Alexander J.E."/>
            <person name="Rich S.A."/>
            <person name="Livny J."/>
            <person name="Vlamakis H."/>
            <person name="Clish C."/>
            <person name="Bullock K."/>
            <person name="Deik A."/>
            <person name="Scott J."/>
            <person name="Pierce K.A."/>
            <person name="Xavier R.J."/>
            <person name="Alm E.J."/>
        </authorList>
    </citation>
    <scope>NUCLEOTIDE SEQUENCE [LARGE SCALE GENOMIC DNA]</scope>
    <source>
        <strain evidence="8 25">BIOML-A10</strain>
        <strain evidence="6 22">BIOML-A11</strain>
        <strain evidence="10 19">BIOML-A2</strain>
        <strain evidence="11 21">BIOML-A20</strain>
        <strain evidence="9 20">BIOML-A32</strain>
        <strain evidence="5 24">BIOML-A41</strain>
        <strain evidence="7 23">BIOML-A9</strain>
    </source>
</reference>
<keyword evidence="1" id="KW-0472">Membrane</keyword>
<reference evidence="16" key="1">
    <citation type="submission" date="2017-04" db="EMBL/GenBank/DDBJ databases">
        <title>Function of individual gut microbiota members based on whole genome sequencing of pure cultures obtained from chicken caecum.</title>
        <authorList>
            <person name="Medvecky M."/>
            <person name="Cejkova D."/>
            <person name="Polansky O."/>
            <person name="Karasova D."/>
            <person name="Kubasova T."/>
            <person name="Cizek A."/>
            <person name="Rychlik I."/>
        </authorList>
    </citation>
    <scope>NUCLEOTIDE SEQUENCE [LARGE SCALE GENOMIC DNA]</scope>
    <source>
        <strain evidence="16">An199</strain>
    </source>
</reference>
<evidence type="ECO:0000313" key="6">
    <source>
        <dbReference type="EMBL" id="MRY86207.1"/>
    </source>
</evidence>
<dbReference type="Proteomes" id="UP000441358">
    <property type="component" value="Unassembled WGS sequence"/>
</dbReference>
<dbReference type="EMBL" id="WKNE01000024">
    <property type="protein sequence ID" value="MRZ56942.1"/>
    <property type="molecule type" value="Genomic_DNA"/>
</dbReference>
<reference evidence="12" key="2">
    <citation type="journal article" date="2018" name="BMC Genomics">
        <title>Whole genome sequencing and function prediction of 133 gut anaerobes isolated from chicken caecum in pure cultures.</title>
        <authorList>
            <person name="Medvecky M."/>
            <person name="Cejkova D."/>
            <person name="Polansky O."/>
            <person name="Karasova D."/>
            <person name="Kubasova T."/>
            <person name="Cizek A."/>
            <person name="Rychlik I."/>
        </authorList>
    </citation>
    <scope>NUCLEOTIDE SEQUENCE</scope>
    <source>
        <strain evidence="12">An199</strain>
    </source>
</reference>
<dbReference type="EMBL" id="WKMY01000015">
    <property type="protein sequence ID" value="MRY95029.1"/>
    <property type="molecule type" value="Genomic_DNA"/>
</dbReference>
<evidence type="ECO:0000313" key="15">
    <source>
        <dbReference type="EMBL" id="TWV61051.1"/>
    </source>
</evidence>
<dbReference type="EMBL" id="WKMX01000019">
    <property type="protein sequence ID" value="MRZ08104.1"/>
    <property type="molecule type" value="Genomic_DNA"/>
</dbReference>
<dbReference type="Proteomes" id="UP001210126">
    <property type="component" value="Unassembled WGS sequence"/>
</dbReference>
<dbReference type="Proteomes" id="UP000315827">
    <property type="component" value="Unassembled WGS sequence"/>
</dbReference>
<evidence type="ECO:0000313" key="18">
    <source>
        <dbReference type="Proteomes" id="UP000315827"/>
    </source>
</evidence>
<accession>A0A1Y4INM2</accession>
<evidence type="ECO:0000313" key="26">
    <source>
        <dbReference type="Proteomes" id="UP000501982"/>
    </source>
</evidence>
<dbReference type="InterPro" id="IPR027890">
    <property type="entry name" value="DUF4491"/>
</dbReference>
<dbReference type="EMBL" id="CP051672">
    <property type="protein sequence ID" value="QJE28517.1"/>
    <property type="molecule type" value="Genomic_DNA"/>
</dbReference>
<dbReference type="OrthoDB" id="9814848at2"/>
<reference evidence="13 26" key="6">
    <citation type="submission" date="2020-04" db="EMBL/GenBank/DDBJ databases">
        <title>Complete Genomes and Methylome analysis of CBBP consortium that reverse antibiotic-induced susceptibility to vancomycin-resistant Enterococcus faecium infection.</title>
        <authorList>
            <person name="Fomenkov A."/>
            <person name="Zhang Z."/>
            <person name="Pamer E."/>
            <person name="Roberts R.J."/>
        </authorList>
    </citation>
    <scope>NUCLEOTIDE SEQUENCE [LARGE SCALE GENOMIC DNA]</scope>
    <source>
        <strain evidence="26">CBBP</strain>
        <strain evidence="13">CBBP-1</strain>
    </source>
</reference>
<keyword evidence="1" id="KW-1133">Transmembrane helix</keyword>
<evidence type="ECO:0000313" key="14">
    <source>
        <dbReference type="EMBL" id="RHD74532.1"/>
    </source>
</evidence>
<dbReference type="EMBL" id="WKMW01000021">
    <property type="protein sequence ID" value="MRY86207.1"/>
    <property type="molecule type" value="Genomic_DNA"/>
</dbReference>
<evidence type="ECO:0000313" key="22">
    <source>
        <dbReference type="Proteomes" id="UP000450599"/>
    </source>
</evidence>
<dbReference type="EMBL" id="NFJX01000007">
    <property type="protein sequence ID" value="OUP19241.1"/>
    <property type="molecule type" value="Genomic_DNA"/>
</dbReference>
<keyword evidence="1" id="KW-0812">Transmembrane</keyword>
<evidence type="ECO:0000313" key="12">
    <source>
        <dbReference type="EMBL" id="OUP19241.1"/>
    </source>
</evidence>
<dbReference type="Proteomes" id="UP000471216">
    <property type="component" value="Unassembled WGS sequence"/>
</dbReference>
<dbReference type="Proteomes" id="UP000432516">
    <property type="component" value="Unassembled WGS sequence"/>
</dbReference>
<dbReference type="Pfam" id="PF14898">
    <property type="entry name" value="DUF4491"/>
    <property type="match status" value="1"/>
</dbReference>
<dbReference type="EMBL" id="WKLT01000003">
    <property type="protein sequence ID" value="MRY57288.1"/>
    <property type="molecule type" value="Genomic_DNA"/>
</dbReference>
<dbReference type="Proteomes" id="UP000441609">
    <property type="component" value="Unassembled WGS sequence"/>
</dbReference>
<evidence type="ECO:0000313" key="9">
    <source>
        <dbReference type="EMBL" id="MRZ50366.1"/>
    </source>
</evidence>
<dbReference type="Proteomes" id="UP000461276">
    <property type="component" value="Unassembled WGS sequence"/>
</dbReference>
<dbReference type="EMBL" id="WKMC01000005">
    <property type="protein sequence ID" value="MRZ50366.1"/>
    <property type="molecule type" value="Genomic_DNA"/>
</dbReference>
<dbReference type="Proteomes" id="UP001211522">
    <property type="component" value="Unassembled WGS sequence"/>
</dbReference>
<evidence type="ECO:0000256" key="1">
    <source>
        <dbReference type="SAM" id="Phobius"/>
    </source>
</evidence>
<feature type="transmembrane region" description="Helical" evidence="1">
    <location>
        <begin position="7"/>
        <end position="26"/>
    </location>
</feature>
<evidence type="ECO:0000313" key="3">
    <source>
        <dbReference type="EMBL" id="MDB9006252.1"/>
    </source>
</evidence>